<reference evidence="8 9" key="1">
    <citation type="submission" date="2023-03" db="EMBL/GenBank/DDBJ databases">
        <title>High-quality genome of Scylla paramamosain provides insights in environmental adaptation.</title>
        <authorList>
            <person name="Zhang L."/>
        </authorList>
    </citation>
    <scope>NUCLEOTIDE SEQUENCE [LARGE SCALE GENOMIC DNA]</scope>
    <source>
        <strain evidence="8">LZ_2023a</strain>
        <tissue evidence="8">Muscle</tissue>
    </source>
</reference>
<dbReference type="GO" id="GO:0005886">
    <property type="term" value="C:plasma membrane"/>
    <property type="evidence" value="ECO:0007669"/>
    <property type="project" value="UniProtKB-SubCell"/>
</dbReference>
<dbReference type="PANTHER" id="PTHR21421">
    <property type="entry name" value="GUSTATORY RECEPTOR"/>
    <property type="match status" value="1"/>
</dbReference>
<keyword evidence="2" id="KW-1003">Cell membrane</keyword>
<keyword evidence="3 7" id="KW-0812">Transmembrane</keyword>
<feature type="transmembrane region" description="Helical" evidence="7">
    <location>
        <begin position="155"/>
        <end position="179"/>
    </location>
</feature>
<sequence>MILTTSPRKSHLPWAIKEKQLNFLTQVEVGKEKEIDTEEVINNFATRSSHSGTLSPQRPGHANYCREEGVQRFRTTMRPLWWFIQVLGMVPFRFCQQTGQYELSWFSWAAWRTIFTAVYVTALLAASVTGLVIVLSSGGSVSLDPDEDTAAIKLAGIILMMQCLVNAWIQLLCVIGTLIRLMTTLMCLHTFTLFKCCLFSFTINCHLLSNAIRSWNNLLAEAMDGSRLAHLVHTHSRLVSLVRETEASYSLILQCYYGTAILTLCTELYIMAYRLGSKAQATEGMVTVGLLTLQTAVLFLEVSLAAAEVQEVSDDGRDILRRGLPFDANDREKFHRDELVTALTGPSICVTGGKFFIINRPFIITVISAVTTYFIVMMQFMQSSEMGSVGLIDTTRSPSNCSLA</sequence>
<dbReference type="GO" id="GO:0038023">
    <property type="term" value="F:signaling receptor activity"/>
    <property type="evidence" value="ECO:0007669"/>
    <property type="project" value="UniProtKB-ARBA"/>
</dbReference>
<protein>
    <recommendedName>
        <fullName evidence="10">Gustatory receptor</fullName>
    </recommendedName>
</protein>
<feature type="transmembrane region" description="Helical" evidence="7">
    <location>
        <begin position="251"/>
        <end position="272"/>
    </location>
</feature>
<dbReference type="GO" id="GO:0051606">
    <property type="term" value="P:detection of stimulus"/>
    <property type="evidence" value="ECO:0007669"/>
    <property type="project" value="UniProtKB-ARBA"/>
</dbReference>
<keyword evidence="5 7" id="KW-0472">Membrane</keyword>
<evidence type="ECO:0000313" key="9">
    <source>
        <dbReference type="Proteomes" id="UP001487740"/>
    </source>
</evidence>
<evidence type="ECO:0000313" key="8">
    <source>
        <dbReference type="EMBL" id="KAK8372958.1"/>
    </source>
</evidence>
<evidence type="ECO:0000256" key="4">
    <source>
        <dbReference type="ARBA" id="ARBA00022989"/>
    </source>
</evidence>
<keyword evidence="4 7" id="KW-1133">Transmembrane helix</keyword>
<gene>
    <name evidence="8" type="ORF">O3P69_012325</name>
</gene>
<feature type="transmembrane region" description="Helical" evidence="7">
    <location>
        <begin position="362"/>
        <end position="381"/>
    </location>
</feature>
<evidence type="ECO:0000256" key="1">
    <source>
        <dbReference type="ARBA" id="ARBA00004651"/>
    </source>
</evidence>
<evidence type="ECO:0008006" key="10">
    <source>
        <dbReference type="Google" id="ProtNLM"/>
    </source>
</evidence>
<comment type="subcellular location">
    <subcellularLocation>
        <location evidence="1">Cell membrane</location>
        <topology evidence="1">Multi-pass membrane protein</topology>
    </subcellularLocation>
</comment>
<dbReference type="Pfam" id="PF08395">
    <property type="entry name" value="7tm_7"/>
    <property type="match status" value="1"/>
</dbReference>
<evidence type="ECO:0000256" key="3">
    <source>
        <dbReference type="ARBA" id="ARBA00022692"/>
    </source>
</evidence>
<name>A0AAW0SCF8_SCYPA</name>
<dbReference type="PANTHER" id="PTHR21421:SF29">
    <property type="entry name" value="GUSTATORY RECEPTOR 5A FOR TREHALOSE-RELATED"/>
    <property type="match status" value="1"/>
</dbReference>
<comment type="caution">
    <text evidence="8">The sequence shown here is derived from an EMBL/GenBank/DDBJ whole genome shotgun (WGS) entry which is preliminary data.</text>
</comment>
<accession>A0AAW0SCF8</accession>
<proteinExistence type="predicted"/>
<keyword evidence="9" id="KW-1185">Reference proteome</keyword>
<evidence type="ECO:0000256" key="2">
    <source>
        <dbReference type="ARBA" id="ARBA00022475"/>
    </source>
</evidence>
<evidence type="ECO:0000256" key="5">
    <source>
        <dbReference type="ARBA" id="ARBA00023136"/>
    </source>
</evidence>
<dbReference type="AlphaFoldDB" id="A0AAW0SCF8"/>
<dbReference type="Proteomes" id="UP001487740">
    <property type="component" value="Unassembled WGS sequence"/>
</dbReference>
<organism evidence="8 9">
    <name type="scientific">Scylla paramamosain</name>
    <name type="common">Mud crab</name>
    <dbReference type="NCBI Taxonomy" id="85552"/>
    <lineage>
        <taxon>Eukaryota</taxon>
        <taxon>Metazoa</taxon>
        <taxon>Ecdysozoa</taxon>
        <taxon>Arthropoda</taxon>
        <taxon>Crustacea</taxon>
        <taxon>Multicrustacea</taxon>
        <taxon>Malacostraca</taxon>
        <taxon>Eumalacostraca</taxon>
        <taxon>Eucarida</taxon>
        <taxon>Decapoda</taxon>
        <taxon>Pleocyemata</taxon>
        <taxon>Brachyura</taxon>
        <taxon>Eubrachyura</taxon>
        <taxon>Portunoidea</taxon>
        <taxon>Portunidae</taxon>
        <taxon>Portuninae</taxon>
        <taxon>Scylla</taxon>
    </lineage>
</organism>
<dbReference type="GO" id="GO:0050909">
    <property type="term" value="P:sensory perception of taste"/>
    <property type="evidence" value="ECO:0007669"/>
    <property type="project" value="InterPro"/>
</dbReference>
<keyword evidence="6" id="KW-0675">Receptor</keyword>
<evidence type="ECO:0000256" key="7">
    <source>
        <dbReference type="SAM" id="Phobius"/>
    </source>
</evidence>
<dbReference type="EMBL" id="JARAKH010001460">
    <property type="protein sequence ID" value="KAK8372958.1"/>
    <property type="molecule type" value="Genomic_DNA"/>
</dbReference>
<feature type="transmembrane region" description="Helical" evidence="7">
    <location>
        <begin position="284"/>
        <end position="307"/>
    </location>
</feature>
<dbReference type="InterPro" id="IPR013604">
    <property type="entry name" value="7TM_chemorcpt"/>
</dbReference>
<feature type="transmembrane region" description="Helical" evidence="7">
    <location>
        <begin position="114"/>
        <end position="135"/>
    </location>
</feature>
<evidence type="ECO:0000256" key="6">
    <source>
        <dbReference type="ARBA" id="ARBA00023170"/>
    </source>
</evidence>